<sequence>MIPKIIYKAFKQDDAGAIIAEMTIILEQNDNDSLGNMLAEIQKEIKNHTLL</sequence>
<accession>A0A6M3KFB5</accession>
<evidence type="ECO:0000313" key="1">
    <source>
        <dbReference type="EMBL" id="QJA80583.1"/>
    </source>
</evidence>
<proteinExistence type="predicted"/>
<dbReference type="AlphaFoldDB" id="A0A6M3KFB5"/>
<organism evidence="1">
    <name type="scientific">viral metagenome</name>
    <dbReference type="NCBI Taxonomy" id="1070528"/>
    <lineage>
        <taxon>unclassified sequences</taxon>
        <taxon>metagenomes</taxon>
        <taxon>organismal metagenomes</taxon>
    </lineage>
</organism>
<gene>
    <name evidence="1" type="ORF">MM415A00692_0002</name>
</gene>
<dbReference type="EMBL" id="MT142428">
    <property type="protein sequence ID" value="QJA80583.1"/>
    <property type="molecule type" value="Genomic_DNA"/>
</dbReference>
<protein>
    <submittedName>
        <fullName evidence="1">Uncharacterized protein</fullName>
    </submittedName>
</protein>
<name>A0A6M3KFB5_9ZZZZ</name>
<reference evidence="1" key="1">
    <citation type="submission" date="2020-03" db="EMBL/GenBank/DDBJ databases">
        <title>The deep terrestrial virosphere.</title>
        <authorList>
            <person name="Holmfeldt K."/>
            <person name="Nilsson E."/>
            <person name="Simone D."/>
            <person name="Lopez-Fernandez M."/>
            <person name="Wu X."/>
            <person name="de Brujin I."/>
            <person name="Lundin D."/>
            <person name="Andersson A."/>
            <person name="Bertilsson S."/>
            <person name="Dopson M."/>
        </authorList>
    </citation>
    <scope>NUCLEOTIDE SEQUENCE</scope>
    <source>
        <strain evidence="1">MM415A00692</strain>
    </source>
</reference>